<proteinExistence type="predicted"/>
<accession>G9ZJC4</accession>
<dbReference type="Proteomes" id="UP000004750">
    <property type="component" value="Unassembled WGS sequence"/>
</dbReference>
<reference evidence="2 3" key="1">
    <citation type="submission" date="2011-08" db="EMBL/GenBank/DDBJ databases">
        <authorList>
            <person name="Weinstock G."/>
            <person name="Sodergren E."/>
            <person name="Clifton S."/>
            <person name="Fulton L."/>
            <person name="Fulton B."/>
            <person name="Courtney L."/>
            <person name="Fronick C."/>
            <person name="Harrison M."/>
            <person name="Strong C."/>
            <person name="Farmer C."/>
            <person name="Delahaunty K."/>
            <person name="Markovic C."/>
            <person name="Hall O."/>
            <person name="Minx P."/>
            <person name="Tomlinson C."/>
            <person name="Mitreva M."/>
            <person name="Hou S."/>
            <person name="Chen J."/>
            <person name="Wollam A."/>
            <person name="Pepin K.H."/>
            <person name="Johnson M."/>
            <person name="Bhonagiri V."/>
            <person name="Zhang X."/>
            <person name="Suruliraj S."/>
            <person name="Warren W."/>
            <person name="Chinwalla A."/>
            <person name="Mardis E.R."/>
            <person name="Wilson R.K."/>
        </authorList>
    </citation>
    <scope>NUCLEOTIDE SEQUENCE [LARGE SCALE GENOMIC DNA]</scope>
    <source>
        <strain evidence="2 3">F0432</strain>
    </source>
</reference>
<gene>
    <name evidence="2" type="ORF">HMPREF9080_02893</name>
</gene>
<evidence type="ECO:0000256" key="1">
    <source>
        <dbReference type="SAM" id="MobiDB-lite"/>
    </source>
</evidence>
<dbReference type="STRING" id="797473.HMPREF9080_02893"/>
<feature type="region of interest" description="Disordered" evidence="1">
    <location>
        <begin position="35"/>
        <end position="61"/>
    </location>
</feature>
<protein>
    <submittedName>
        <fullName evidence="2">Uncharacterized protein</fullName>
    </submittedName>
</protein>
<name>G9ZJC4_9GAMM</name>
<comment type="caution">
    <text evidence="2">The sequence shown here is derived from an EMBL/GenBank/DDBJ whole genome shotgun (WGS) entry which is preliminary data.</text>
</comment>
<dbReference type="AlphaFoldDB" id="G9ZJC4"/>
<evidence type="ECO:0000313" key="2">
    <source>
        <dbReference type="EMBL" id="EHM50265.1"/>
    </source>
</evidence>
<evidence type="ECO:0000313" key="3">
    <source>
        <dbReference type="Proteomes" id="UP000004750"/>
    </source>
</evidence>
<organism evidence="2 3">
    <name type="scientific">Cardiobacterium valvarum F0432</name>
    <dbReference type="NCBI Taxonomy" id="797473"/>
    <lineage>
        <taxon>Bacteria</taxon>
        <taxon>Pseudomonadati</taxon>
        <taxon>Pseudomonadota</taxon>
        <taxon>Gammaproteobacteria</taxon>
        <taxon>Cardiobacteriales</taxon>
        <taxon>Cardiobacteriaceae</taxon>
        <taxon>Cardiobacterium</taxon>
    </lineage>
</organism>
<dbReference type="HOGENOM" id="CLU_2913947_0_0_6"/>
<dbReference type="EMBL" id="AGCM01000184">
    <property type="protein sequence ID" value="EHM50265.1"/>
    <property type="molecule type" value="Genomic_DNA"/>
</dbReference>
<sequence length="61" mass="6683">MKSCRCRYNGWTRCIGMASGCTLKQVRLCLHSSKNDGKTQESRVPVTMVASPHSSPGCHSL</sequence>